<keyword evidence="2 4" id="KW-0012">Acyltransferase</keyword>
<dbReference type="InterPro" id="IPR050680">
    <property type="entry name" value="YpeA/RimI_acetyltransf"/>
</dbReference>
<evidence type="ECO:0000313" key="5">
    <source>
        <dbReference type="Proteomes" id="UP001589797"/>
    </source>
</evidence>
<dbReference type="SUPFAM" id="SSF55729">
    <property type="entry name" value="Acyl-CoA N-acyltransferases (Nat)"/>
    <property type="match status" value="1"/>
</dbReference>
<name>A0ABV6FXG5_9BACT</name>
<reference evidence="4 5" key="1">
    <citation type="submission" date="2024-09" db="EMBL/GenBank/DDBJ databases">
        <authorList>
            <person name="Sun Q."/>
            <person name="Mori K."/>
        </authorList>
    </citation>
    <scope>NUCLEOTIDE SEQUENCE [LARGE SCALE GENOMIC DNA]</scope>
    <source>
        <strain evidence="4 5">CCM 7650</strain>
    </source>
</reference>
<dbReference type="Gene3D" id="3.40.630.30">
    <property type="match status" value="1"/>
</dbReference>
<keyword evidence="1 4" id="KW-0808">Transferase</keyword>
<feature type="domain" description="N-acetyltransferase" evidence="3">
    <location>
        <begin position="1"/>
        <end position="146"/>
    </location>
</feature>
<dbReference type="CDD" id="cd04301">
    <property type="entry name" value="NAT_SF"/>
    <property type="match status" value="1"/>
</dbReference>
<dbReference type="EC" id="2.3.-.-" evidence="4"/>
<evidence type="ECO:0000256" key="1">
    <source>
        <dbReference type="ARBA" id="ARBA00022679"/>
    </source>
</evidence>
<dbReference type="InterPro" id="IPR000182">
    <property type="entry name" value="GNAT_dom"/>
</dbReference>
<dbReference type="Pfam" id="PF00583">
    <property type="entry name" value="Acetyltransf_1"/>
    <property type="match status" value="1"/>
</dbReference>
<dbReference type="InterPro" id="IPR016181">
    <property type="entry name" value="Acyl_CoA_acyltransferase"/>
</dbReference>
<organism evidence="4 5">
    <name type="scientific">Fontibacter flavus</name>
    <dbReference type="NCBI Taxonomy" id="654838"/>
    <lineage>
        <taxon>Bacteria</taxon>
        <taxon>Pseudomonadati</taxon>
        <taxon>Bacteroidota</taxon>
        <taxon>Cytophagia</taxon>
        <taxon>Cytophagales</taxon>
        <taxon>Cyclobacteriaceae</taxon>
        <taxon>Fontibacter</taxon>
    </lineage>
</organism>
<proteinExistence type="predicted"/>
<dbReference type="RefSeq" id="WP_382388857.1">
    <property type="nucleotide sequence ID" value="NZ_JBHLWI010000049.1"/>
</dbReference>
<sequence length="146" mass="16211">MLKIETLSAIDQATYLQKKEVADFLFTHLEEYGDPHVHIMKCLDYALDQAVDKGGFVVLARENGHIVGAVVMNKTGMSGYIPENILVYIAVDASQRGKGVGKKLMKTAIELANGDIALHVEPDNPAKKLYESLGFTNKYLEMRLKK</sequence>
<dbReference type="PROSITE" id="PS51186">
    <property type="entry name" value="GNAT"/>
    <property type="match status" value="1"/>
</dbReference>
<accession>A0ABV6FXG5</accession>
<dbReference type="EMBL" id="JBHLWI010000049">
    <property type="protein sequence ID" value="MFC0264324.1"/>
    <property type="molecule type" value="Genomic_DNA"/>
</dbReference>
<dbReference type="Proteomes" id="UP001589797">
    <property type="component" value="Unassembled WGS sequence"/>
</dbReference>
<evidence type="ECO:0000259" key="3">
    <source>
        <dbReference type="PROSITE" id="PS51186"/>
    </source>
</evidence>
<comment type="caution">
    <text evidence="4">The sequence shown here is derived from an EMBL/GenBank/DDBJ whole genome shotgun (WGS) entry which is preliminary data.</text>
</comment>
<dbReference type="PANTHER" id="PTHR43420">
    <property type="entry name" value="ACETYLTRANSFERASE"/>
    <property type="match status" value="1"/>
</dbReference>
<dbReference type="PANTHER" id="PTHR43420:SF12">
    <property type="entry name" value="N-ACETYLTRANSFERASE DOMAIN-CONTAINING PROTEIN"/>
    <property type="match status" value="1"/>
</dbReference>
<evidence type="ECO:0000313" key="4">
    <source>
        <dbReference type="EMBL" id="MFC0264324.1"/>
    </source>
</evidence>
<evidence type="ECO:0000256" key="2">
    <source>
        <dbReference type="ARBA" id="ARBA00023315"/>
    </source>
</evidence>
<protein>
    <submittedName>
        <fullName evidence="4">GNAT family N-acetyltransferase</fullName>
        <ecNumber evidence="4">2.3.-.-</ecNumber>
    </submittedName>
</protein>
<gene>
    <name evidence="4" type="ORF">ACFFIP_16675</name>
</gene>
<keyword evidence="5" id="KW-1185">Reference proteome</keyword>
<dbReference type="GO" id="GO:0016746">
    <property type="term" value="F:acyltransferase activity"/>
    <property type="evidence" value="ECO:0007669"/>
    <property type="project" value="UniProtKB-KW"/>
</dbReference>